<dbReference type="InterPro" id="IPR001715">
    <property type="entry name" value="CH_dom"/>
</dbReference>
<dbReference type="EMBL" id="QEAP01000267">
    <property type="protein sequence ID" value="TPX70987.1"/>
    <property type="molecule type" value="Genomic_DNA"/>
</dbReference>
<feature type="compositionally biased region" description="Low complexity" evidence="1">
    <location>
        <begin position="417"/>
        <end position="429"/>
    </location>
</feature>
<dbReference type="PANTHER" id="PTHR47385">
    <property type="entry name" value="CALPONIN"/>
    <property type="match status" value="1"/>
</dbReference>
<proteinExistence type="predicted"/>
<dbReference type="PANTHER" id="PTHR47385:SF14">
    <property type="entry name" value="TRANSGELIN"/>
    <property type="match status" value="1"/>
</dbReference>
<feature type="compositionally biased region" description="Low complexity" evidence="1">
    <location>
        <begin position="232"/>
        <end position="245"/>
    </location>
</feature>
<evidence type="ECO:0000259" key="2">
    <source>
        <dbReference type="PROSITE" id="PS50021"/>
    </source>
</evidence>
<feature type="compositionally biased region" description="Polar residues" evidence="1">
    <location>
        <begin position="336"/>
        <end position="354"/>
    </location>
</feature>
<dbReference type="AlphaFoldDB" id="A0A507F5U9"/>
<sequence>MIADEEETQLYGLDKELAEKLAAKYDPKREAEARQYIEELAETPFPSDSFHESLKDGVILCKAVNKILRDIGETDQIKVVVSKMPFKQMENVGNFLAQMERIGVPAHERFLTVDLYEAKDLNQVVNSIFSLSRHAAQRGFRGPVLGPKLSEKNERTFTDEQLRQAAAMPSKLMSFSSNVSSGLSFSGRREIGGKYMDKPVSQEDAVEPPKSVAAPAFQRPVESVSQGMGNMSVSSSPSQNHSAPSMASSLSYVSRPPTQQPTQVAPSRSEYSAPAYSSPPVQTAPASPPQQPQQMRSRPPTQPQQSQQPQQPQQQQQAQSFQNEMRTQPDAVSHAAQPTSRSHAPRQNSNPSIPTTAATTSSQSKERPTLSITQFKTYAEYKAAKAALELEYGPALTTSASSAATARDARSRERPPRSASSSSRSQSRARGGRVENV</sequence>
<accession>A0A507F5U9</accession>
<dbReference type="SUPFAM" id="SSF47576">
    <property type="entry name" value="Calponin-homology domain, CH-domain"/>
    <property type="match status" value="1"/>
</dbReference>
<dbReference type="Gene3D" id="1.10.418.10">
    <property type="entry name" value="Calponin-like domain"/>
    <property type="match status" value="1"/>
</dbReference>
<dbReference type="GO" id="GO:0015629">
    <property type="term" value="C:actin cytoskeleton"/>
    <property type="evidence" value="ECO:0007669"/>
    <property type="project" value="TreeGrafter"/>
</dbReference>
<feature type="compositionally biased region" description="Low complexity" evidence="1">
    <location>
        <begin position="391"/>
        <end position="406"/>
    </location>
</feature>
<dbReference type="PROSITE" id="PS50021">
    <property type="entry name" value="CH"/>
    <property type="match status" value="1"/>
</dbReference>
<dbReference type="OrthoDB" id="21595at2759"/>
<dbReference type="GO" id="GO:0051015">
    <property type="term" value="F:actin filament binding"/>
    <property type="evidence" value="ECO:0007669"/>
    <property type="project" value="TreeGrafter"/>
</dbReference>
<feature type="compositionally biased region" description="Basic and acidic residues" evidence="1">
    <location>
        <begin position="407"/>
        <end position="416"/>
    </location>
</feature>
<gene>
    <name evidence="3" type="ORF">CcCBS67573_g06357</name>
</gene>
<dbReference type="PRINTS" id="PR00888">
    <property type="entry name" value="SM22CALPONIN"/>
</dbReference>
<feature type="region of interest" description="Disordered" evidence="1">
    <location>
        <begin position="222"/>
        <end position="375"/>
    </location>
</feature>
<comment type="caution">
    <text evidence="3">The sequence shown here is derived from an EMBL/GenBank/DDBJ whole genome shotgun (WGS) entry which is preliminary data.</text>
</comment>
<evidence type="ECO:0000256" key="1">
    <source>
        <dbReference type="SAM" id="MobiDB-lite"/>
    </source>
</evidence>
<feature type="region of interest" description="Disordered" evidence="1">
    <location>
        <begin position="391"/>
        <end position="437"/>
    </location>
</feature>
<dbReference type="InterPro" id="IPR003096">
    <property type="entry name" value="SM22_calponin"/>
</dbReference>
<dbReference type="Pfam" id="PF00307">
    <property type="entry name" value="CH"/>
    <property type="match status" value="1"/>
</dbReference>
<dbReference type="Proteomes" id="UP000320333">
    <property type="component" value="Unassembled WGS sequence"/>
</dbReference>
<feature type="compositionally biased region" description="Low complexity" evidence="1">
    <location>
        <begin position="265"/>
        <end position="285"/>
    </location>
</feature>
<feature type="compositionally biased region" description="Low complexity" evidence="1">
    <location>
        <begin position="292"/>
        <end position="320"/>
    </location>
</feature>
<name>A0A507F5U9_9FUNG</name>
<organism evidence="3 4">
    <name type="scientific">Chytriomyces confervae</name>
    <dbReference type="NCBI Taxonomy" id="246404"/>
    <lineage>
        <taxon>Eukaryota</taxon>
        <taxon>Fungi</taxon>
        <taxon>Fungi incertae sedis</taxon>
        <taxon>Chytridiomycota</taxon>
        <taxon>Chytridiomycota incertae sedis</taxon>
        <taxon>Chytridiomycetes</taxon>
        <taxon>Chytridiales</taxon>
        <taxon>Chytriomycetaceae</taxon>
        <taxon>Chytriomyces</taxon>
    </lineage>
</organism>
<dbReference type="InterPro" id="IPR050606">
    <property type="entry name" value="Calponin-like"/>
</dbReference>
<evidence type="ECO:0000313" key="4">
    <source>
        <dbReference type="Proteomes" id="UP000320333"/>
    </source>
</evidence>
<dbReference type="GO" id="GO:0007015">
    <property type="term" value="P:actin filament organization"/>
    <property type="evidence" value="ECO:0007669"/>
    <property type="project" value="TreeGrafter"/>
</dbReference>
<feature type="compositionally biased region" description="Polar residues" evidence="1">
    <location>
        <begin position="246"/>
        <end position="264"/>
    </location>
</feature>
<dbReference type="SMART" id="SM00033">
    <property type="entry name" value="CH"/>
    <property type="match status" value="1"/>
</dbReference>
<feature type="domain" description="Calponin-homology (CH)" evidence="2">
    <location>
        <begin position="27"/>
        <end position="136"/>
    </location>
</feature>
<keyword evidence="4" id="KW-1185">Reference proteome</keyword>
<dbReference type="InterPro" id="IPR036872">
    <property type="entry name" value="CH_dom_sf"/>
</dbReference>
<evidence type="ECO:0000313" key="3">
    <source>
        <dbReference type="EMBL" id="TPX70987.1"/>
    </source>
</evidence>
<reference evidence="3 4" key="1">
    <citation type="journal article" date="2019" name="Sci. Rep.">
        <title>Comparative genomics of chytrid fungi reveal insights into the obligate biotrophic and pathogenic lifestyle of Synchytrium endobioticum.</title>
        <authorList>
            <person name="van de Vossenberg B.T.L.H."/>
            <person name="Warris S."/>
            <person name="Nguyen H.D.T."/>
            <person name="van Gent-Pelzer M.P.E."/>
            <person name="Joly D.L."/>
            <person name="van de Geest H.C."/>
            <person name="Bonants P.J.M."/>
            <person name="Smith D.S."/>
            <person name="Levesque C.A."/>
            <person name="van der Lee T.A.J."/>
        </authorList>
    </citation>
    <scope>NUCLEOTIDE SEQUENCE [LARGE SCALE GENOMIC DNA]</scope>
    <source>
        <strain evidence="3 4">CBS 675.73</strain>
    </source>
</reference>
<dbReference type="STRING" id="246404.A0A507F5U9"/>
<protein>
    <recommendedName>
        <fullName evidence="2">Calponin-homology (CH) domain-containing protein</fullName>
    </recommendedName>
</protein>